<dbReference type="GO" id="GO:0016020">
    <property type="term" value="C:membrane"/>
    <property type="evidence" value="ECO:0007669"/>
    <property type="project" value="UniProtKB-SubCell"/>
</dbReference>
<dbReference type="Gene3D" id="3.40.50.300">
    <property type="entry name" value="P-loop containing nucleotide triphosphate hydrolases"/>
    <property type="match status" value="1"/>
</dbReference>
<dbReference type="PANTHER" id="PTHR11017">
    <property type="entry name" value="LEUCINE-RICH REPEAT-CONTAINING PROTEIN"/>
    <property type="match status" value="1"/>
</dbReference>
<dbReference type="Proteomes" id="UP000824120">
    <property type="component" value="Chromosome 2"/>
</dbReference>
<keyword evidence="4" id="KW-0472">Membrane</keyword>
<name>A0A9J6A8K3_SOLCO</name>
<evidence type="ECO:0000256" key="1">
    <source>
        <dbReference type="ARBA" id="ARBA00004170"/>
    </source>
</evidence>
<evidence type="ECO:0000256" key="5">
    <source>
        <dbReference type="SAM" id="Coils"/>
    </source>
</evidence>
<organism evidence="7 8">
    <name type="scientific">Solanum commersonii</name>
    <name type="common">Commerson's wild potato</name>
    <name type="synonym">Commerson's nightshade</name>
    <dbReference type="NCBI Taxonomy" id="4109"/>
    <lineage>
        <taxon>Eukaryota</taxon>
        <taxon>Viridiplantae</taxon>
        <taxon>Streptophyta</taxon>
        <taxon>Embryophyta</taxon>
        <taxon>Tracheophyta</taxon>
        <taxon>Spermatophyta</taxon>
        <taxon>Magnoliopsida</taxon>
        <taxon>eudicotyledons</taxon>
        <taxon>Gunneridae</taxon>
        <taxon>Pentapetalae</taxon>
        <taxon>asterids</taxon>
        <taxon>lamiids</taxon>
        <taxon>Solanales</taxon>
        <taxon>Solanaceae</taxon>
        <taxon>Solanoideae</taxon>
        <taxon>Solaneae</taxon>
        <taxon>Solanum</taxon>
    </lineage>
</organism>
<dbReference type="PANTHER" id="PTHR11017:SF368">
    <property type="entry name" value="TIR DOMAIN-CONTAINING PROTEIN"/>
    <property type="match status" value="1"/>
</dbReference>
<protein>
    <recommendedName>
        <fullName evidence="6">TIR domain-containing protein</fullName>
    </recommendedName>
</protein>
<dbReference type="PROSITE" id="PS50104">
    <property type="entry name" value="TIR"/>
    <property type="match status" value="1"/>
</dbReference>
<dbReference type="InterPro" id="IPR000157">
    <property type="entry name" value="TIR_dom"/>
</dbReference>
<dbReference type="GO" id="GO:0006952">
    <property type="term" value="P:defense response"/>
    <property type="evidence" value="ECO:0007669"/>
    <property type="project" value="InterPro"/>
</dbReference>
<evidence type="ECO:0000256" key="4">
    <source>
        <dbReference type="ARBA" id="ARBA00023136"/>
    </source>
</evidence>
<evidence type="ECO:0000313" key="8">
    <source>
        <dbReference type="Proteomes" id="UP000824120"/>
    </source>
</evidence>
<reference evidence="7 8" key="1">
    <citation type="submission" date="2020-09" db="EMBL/GenBank/DDBJ databases">
        <title>De no assembly of potato wild relative species, Solanum commersonii.</title>
        <authorList>
            <person name="Cho K."/>
        </authorList>
    </citation>
    <scope>NUCLEOTIDE SEQUENCE [LARGE SCALE GENOMIC DNA]</scope>
    <source>
        <strain evidence="7">LZ3.2</strain>
        <tissue evidence="7">Leaf</tissue>
    </source>
</reference>
<keyword evidence="2" id="KW-0520">NAD</keyword>
<dbReference type="OrthoDB" id="6160824at2759"/>
<dbReference type="Pfam" id="PF00931">
    <property type="entry name" value="NB-ARC"/>
    <property type="match status" value="1"/>
</dbReference>
<dbReference type="InterPro" id="IPR002182">
    <property type="entry name" value="NB-ARC"/>
</dbReference>
<dbReference type="SUPFAM" id="SSF52200">
    <property type="entry name" value="Toll/Interleukin receptor TIR domain"/>
    <property type="match status" value="1"/>
</dbReference>
<dbReference type="SUPFAM" id="SSF52540">
    <property type="entry name" value="P-loop containing nucleoside triphosphate hydrolases"/>
    <property type="match status" value="1"/>
</dbReference>
<dbReference type="InterPro" id="IPR044974">
    <property type="entry name" value="Disease_R_plants"/>
</dbReference>
<evidence type="ECO:0000259" key="6">
    <source>
        <dbReference type="PROSITE" id="PS50104"/>
    </source>
</evidence>
<evidence type="ECO:0000313" key="7">
    <source>
        <dbReference type="EMBL" id="KAG5620626.1"/>
    </source>
</evidence>
<dbReference type="Gene3D" id="3.40.50.10140">
    <property type="entry name" value="Toll/interleukin-1 receptor homology (TIR) domain"/>
    <property type="match status" value="1"/>
</dbReference>
<dbReference type="EMBL" id="JACXVP010000002">
    <property type="protein sequence ID" value="KAG5620626.1"/>
    <property type="molecule type" value="Genomic_DNA"/>
</dbReference>
<proteinExistence type="predicted"/>
<dbReference type="Pfam" id="PF01582">
    <property type="entry name" value="TIR"/>
    <property type="match status" value="1"/>
</dbReference>
<evidence type="ECO:0000256" key="3">
    <source>
        <dbReference type="ARBA" id="ARBA00023054"/>
    </source>
</evidence>
<dbReference type="GO" id="GO:0007165">
    <property type="term" value="P:signal transduction"/>
    <property type="evidence" value="ECO:0007669"/>
    <property type="project" value="InterPro"/>
</dbReference>
<gene>
    <name evidence="7" type="ORF">H5410_005844</name>
</gene>
<dbReference type="SMART" id="SM00255">
    <property type="entry name" value="TIR"/>
    <property type="match status" value="1"/>
</dbReference>
<comment type="caution">
    <text evidence="7">The sequence shown here is derived from an EMBL/GenBank/DDBJ whole genome shotgun (WGS) entry which is preliminary data.</text>
</comment>
<feature type="coiled-coil region" evidence="5">
    <location>
        <begin position="138"/>
        <end position="165"/>
    </location>
</feature>
<dbReference type="InterPro" id="IPR027417">
    <property type="entry name" value="P-loop_NTPase"/>
</dbReference>
<dbReference type="GO" id="GO:0005524">
    <property type="term" value="F:ATP binding"/>
    <property type="evidence" value="ECO:0007669"/>
    <property type="project" value="UniProtKB-KW"/>
</dbReference>
<comment type="subcellular location">
    <subcellularLocation>
        <location evidence="1">Membrane</location>
        <topology evidence="1">Peripheral membrane protein</topology>
    </subcellularLocation>
</comment>
<dbReference type="FunFam" id="3.40.50.10140:FF:000007">
    <property type="entry name" value="Disease resistance protein (TIR-NBS-LRR class)"/>
    <property type="match status" value="1"/>
</dbReference>
<dbReference type="AlphaFoldDB" id="A0A9J6A8K3"/>
<dbReference type="GO" id="GO:0043531">
    <property type="term" value="F:ADP binding"/>
    <property type="evidence" value="ECO:0007669"/>
    <property type="project" value="InterPro"/>
</dbReference>
<dbReference type="PRINTS" id="PR00364">
    <property type="entry name" value="DISEASERSIST"/>
</dbReference>
<feature type="domain" description="TIR" evidence="6">
    <location>
        <begin position="16"/>
        <end position="195"/>
    </location>
</feature>
<sequence length="329" mass="37759">MKALRVEEASNVKFRCMYDVFISFRGEDTRKSFTDQLYKALVDEGYRTFKDDNEIERGEDIKSELDKAIHSSKSSIIILSKNYATSSWCLDELVMILENKRKRGHAILPVFYYVDPLDVGKQMGSFATAFAKHEQRIMEQSEEGKEEWIEKIKRWRAALREVADQRGSGMVLQNSDQQTELRFIEKLVKVTENKVNRSILSVAPHLIGMNCRVNNICLWLQHKADNVGIWGICGMGGIGKTTIAKYAFNSNFESFERSSFLYNVRDFSESTDGLMYLQKQFLSDILDGRKIDIQSVKDGINQIKSVVYGKRVLVVMDDVDEVDQLVAII</sequence>
<dbReference type="InterPro" id="IPR035897">
    <property type="entry name" value="Toll_tir_struct_dom_sf"/>
</dbReference>
<keyword evidence="8" id="KW-1185">Reference proteome</keyword>
<evidence type="ECO:0000256" key="2">
    <source>
        <dbReference type="ARBA" id="ARBA00023027"/>
    </source>
</evidence>
<keyword evidence="3 5" id="KW-0175">Coiled coil</keyword>
<accession>A0A9J6A8K3</accession>